<evidence type="ECO:0000259" key="2">
    <source>
        <dbReference type="Pfam" id="PF07853"/>
    </source>
</evidence>
<dbReference type="EMBL" id="JXTG01000001">
    <property type="protein sequence ID" value="KIP22676.1"/>
    <property type="molecule type" value="Genomic_DNA"/>
</dbReference>
<feature type="transmembrane region" description="Helical" evidence="1">
    <location>
        <begin position="184"/>
        <end position="205"/>
    </location>
</feature>
<dbReference type="Proteomes" id="UP000032047">
    <property type="component" value="Unassembled WGS sequence"/>
</dbReference>
<sequence length="208" mass="23994">MKKHLFIIILIASSYVLSLLAIPFLPDEVAIHWNVAGEADGFTSKWWGALLFPIFLTGIVSLILFLPKVDPRKENYEKFEKVYRIFLHVFVLFLFSIHVVTLAYNIGIPVQVDVVVPIGVGVLFIALGNYMPKIKPNYFFGIRTPWTLENEEVWQKTHRVGGKVFVMMGVFIMLTVFATSVWRFIFLMIIVFGGTMYLFIQSYLFSRK</sequence>
<evidence type="ECO:0000313" key="4">
    <source>
        <dbReference type="Proteomes" id="UP000032047"/>
    </source>
</evidence>
<dbReference type="PIRSF" id="PIRSF038959">
    <property type="entry name" value="SdpI"/>
    <property type="match status" value="1"/>
</dbReference>
<keyword evidence="1" id="KW-0472">Membrane</keyword>
<gene>
    <name evidence="3" type="ORF">JV16_00356</name>
</gene>
<keyword evidence="4" id="KW-1185">Reference proteome</keyword>
<dbReference type="Pfam" id="PF13630">
    <property type="entry name" value="SdpI"/>
    <property type="match status" value="1"/>
</dbReference>
<dbReference type="AlphaFoldDB" id="A0A0D0H3H5"/>
<dbReference type="RefSeq" id="WP_042533965.1">
    <property type="nucleotide sequence ID" value="NZ_JXTG01000001.1"/>
</dbReference>
<accession>A0A0D0H3H5</accession>
<name>A0A0D0H3H5_9BACL</name>
<dbReference type="PANTHER" id="PTHR37810:SF5">
    <property type="entry name" value="IMMUNITY PROTEIN SDPI"/>
    <property type="match status" value="1"/>
</dbReference>
<keyword evidence="1" id="KW-1133">Transmembrane helix</keyword>
<proteinExistence type="predicted"/>
<feature type="transmembrane region" description="Helical" evidence="1">
    <location>
        <begin position="160"/>
        <end position="178"/>
    </location>
</feature>
<keyword evidence="1" id="KW-0812">Transmembrane</keyword>
<dbReference type="PANTHER" id="PTHR37810">
    <property type="entry name" value="IMMUNITY PROTEIN SDPI"/>
    <property type="match status" value="1"/>
</dbReference>
<feature type="transmembrane region" description="Helical" evidence="1">
    <location>
        <begin position="114"/>
        <end position="131"/>
    </location>
</feature>
<dbReference type="PATRIC" id="fig|265546.4.peg.370"/>
<feature type="transmembrane region" description="Helical" evidence="1">
    <location>
        <begin position="5"/>
        <end position="26"/>
    </location>
</feature>
<comment type="caution">
    <text evidence="3">The sequence shown here is derived from an EMBL/GenBank/DDBJ whole genome shotgun (WGS) entry which is preliminary data.</text>
</comment>
<evidence type="ECO:0000313" key="3">
    <source>
        <dbReference type="EMBL" id="KIP22676.1"/>
    </source>
</evidence>
<feature type="transmembrane region" description="Helical" evidence="1">
    <location>
        <begin position="46"/>
        <end position="66"/>
    </location>
</feature>
<dbReference type="GO" id="GO:0009636">
    <property type="term" value="P:response to toxic substance"/>
    <property type="evidence" value="ECO:0007669"/>
    <property type="project" value="TreeGrafter"/>
</dbReference>
<feature type="transmembrane region" description="Helical" evidence="1">
    <location>
        <begin position="86"/>
        <end position="108"/>
    </location>
</feature>
<organism evidence="3 4">
    <name type="scientific">Anoxybacillus ayderensis</name>
    <dbReference type="NCBI Taxonomy" id="265546"/>
    <lineage>
        <taxon>Bacteria</taxon>
        <taxon>Bacillati</taxon>
        <taxon>Bacillota</taxon>
        <taxon>Bacilli</taxon>
        <taxon>Bacillales</taxon>
        <taxon>Anoxybacillaceae</taxon>
        <taxon>Anoxybacillus</taxon>
    </lineage>
</organism>
<evidence type="ECO:0000256" key="1">
    <source>
        <dbReference type="SAM" id="Phobius"/>
    </source>
</evidence>
<dbReference type="InterPro" id="IPR025962">
    <property type="entry name" value="SdpI/YhfL"/>
</dbReference>
<reference evidence="3 4" key="1">
    <citation type="submission" date="2015-01" db="EMBL/GenBank/DDBJ databases">
        <title>Genome sequence of Anoxybacillus ayderensis strain AB04.</title>
        <authorList>
            <person name="Belduz A.O."/>
            <person name="Canakci S."/>
            <person name="Chan K.-G."/>
            <person name="Kahar U.M."/>
            <person name="Yaakob A.S."/>
            <person name="Chan C.S."/>
            <person name="Goh K.M."/>
        </authorList>
    </citation>
    <scope>NUCLEOTIDE SEQUENCE [LARGE SCALE GENOMIC DNA]</scope>
    <source>
        <strain evidence="3 4">AB04</strain>
    </source>
</reference>
<dbReference type="InterPro" id="IPR012867">
    <property type="entry name" value="DUF1648"/>
</dbReference>
<dbReference type="Pfam" id="PF07853">
    <property type="entry name" value="DUF1648"/>
    <property type="match status" value="1"/>
</dbReference>
<protein>
    <submittedName>
        <fullName evidence="3">Immunity protein sdpI</fullName>
    </submittedName>
</protein>
<dbReference type="InterPro" id="IPR026272">
    <property type="entry name" value="SdpI"/>
</dbReference>
<feature type="domain" description="DUF1648" evidence="2">
    <location>
        <begin position="9"/>
        <end position="56"/>
    </location>
</feature>